<reference evidence="2" key="2">
    <citation type="submission" date="2015-03" db="EMBL/GenBank/DDBJ databases">
        <authorList>
            <person name="Murphy D."/>
        </authorList>
    </citation>
    <scope>NUCLEOTIDE SEQUENCE [LARGE SCALE GENOMIC DNA]</scope>
    <source>
        <strain evidence="2">WS 4560</strain>
    </source>
</reference>
<evidence type="ECO:0000313" key="2">
    <source>
        <dbReference type="EMBL" id="AQY50742.1"/>
    </source>
</evidence>
<feature type="transmembrane region" description="Helical" evidence="1">
    <location>
        <begin position="98"/>
        <end position="117"/>
    </location>
</feature>
<proteinExistence type="predicted"/>
<organism evidence="2 4">
    <name type="scientific">Listeria weihenstephanensis</name>
    <dbReference type="NCBI Taxonomy" id="1006155"/>
    <lineage>
        <taxon>Bacteria</taxon>
        <taxon>Bacillati</taxon>
        <taxon>Bacillota</taxon>
        <taxon>Bacilli</taxon>
        <taxon>Bacillales</taxon>
        <taxon>Listeriaceae</taxon>
        <taxon>Listeria</taxon>
    </lineage>
</organism>
<keyword evidence="1" id="KW-1133">Transmembrane helix</keyword>
<dbReference type="AlphaFoldDB" id="A0A1S7FTM3"/>
<reference evidence="3 5" key="3">
    <citation type="submission" date="2020-03" db="EMBL/GenBank/DDBJ databases">
        <title>Soil Listeria distribution.</title>
        <authorList>
            <person name="Liao J."/>
            <person name="Wiedmann M."/>
        </authorList>
    </citation>
    <scope>NUCLEOTIDE SEQUENCE [LARGE SCALE GENOMIC DNA]</scope>
    <source>
        <strain evidence="3 5">FSL L7-1523</strain>
    </source>
</reference>
<accession>A0A1S7FTM3</accession>
<feature type="transmembrane region" description="Helical" evidence="1">
    <location>
        <begin position="6"/>
        <end position="28"/>
    </location>
</feature>
<evidence type="ECO:0000256" key="1">
    <source>
        <dbReference type="SAM" id="Phobius"/>
    </source>
</evidence>
<evidence type="ECO:0000313" key="5">
    <source>
        <dbReference type="Proteomes" id="UP000564536"/>
    </source>
</evidence>
<dbReference type="Proteomes" id="UP000564536">
    <property type="component" value="Unassembled WGS sequence"/>
</dbReference>
<sequence length="132" mass="15187">MDKWVLGSFILVVVLIISIISMAAIGIFKMKKGRLNSYFVHRMVSGQIWRHIQRSEQAITLTPKVQRLLIASHMSLMTALVFQLIWTVGINQLDWDIRLVSISFICIAMSILLNIWANRAFKQKDLNYGKNP</sequence>
<dbReference type="EMBL" id="CP011102">
    <property type="protein sequence ID" value="AQY50742.1"/>
    <property type="molecule type" value="Genomic_DNA"/>
</dbReference>
<keyword evidence="4" id="KW-1185">Reference proteome</keyword>
<feature type="transmembrane region" description="Helical" evidence="1">
    <location>
        <begin position="68"/>
        <end position="86"/>
    </location>
</feature>
<dbReference type="KEGG" id="lwi:UE46_06635"/>
<protein>
    <submittedName>
        <fullName evidence="2">Uncharacterized protein</fullName>
    </submittedName>
</protein>
<reference evidence="4" key="1">
    <citation type="submission" date="2015-03" db="EMBL/GenBank/DDBJ databases">
        <authorList>
            <person name="Ferrari E."/>
            <person name="Walter M.C."/>
            <person name="Huptas C."/>
            <person name="Scherer S."/>
            <person name="Mueller-Herbst S."/>
        </authorList>
    </citation>
    <scope>NUCLEOTIDE SEQUENCE [LARGE SCALE GENOMIC DNA]</scope>
    <source>
        <strain evidence="4">LWP01</strain>
    </source>
</reference>
<dbReference type="RefSeq" id="WP_036062459.1">
    <property type="nucleotide sequence ID" value="NZ_CP011102.1"/>
</dbReference>
<keyword evidence="1" id="KW-0812">Transmembrane</keyword>
<dbReference type="Proteomes" id="UP000223060">
    <property type="component" value="Chromosome"/>
</dbReference>
<evidence type="ECO:0000313" key="3">
    <source>
        <dbReference type="EMBL" id="MBC1499506.1"/>
    </source>
</evidence>
<keyword evidence="1" id="KW-0472">Membrane</keyword>
<dbReference type="EMBL" id="JAARRL010000003">
    <property type="protein sequence ID" value="MBC1499506.1"/>
    <property type="molecule type" value="Genomic_DNA"/>
</dbReference>
<evidence type="ECO:0000313" key="4">
    <source>
        <dbReference type="Proteomes" id="UP000223060"/>
    </source>
</evidence>
<name>A0A1S7FTM3_9LIST</name>
<gene>
    <name evidence="3" type="ORF">HB943_02745</name>
    <name evidence="2" type="ORF">UE46_06635</name>
</gene>